<evidence type="ECO:0000256" key="1">
    <source>
        <dbReference type="SAM" id="MobiDB-lite"/>
    </source>
</evidence>
<feature type="transmembrane region" description="Helical" evidence="2">
    <location>
        <begin position="51"/>
        <end position="69"/>
    </location>
</feature>
<dbReference type="GeneID" id="90765856"/>
<keyword evidence="2" id="KW-1133">Transmembrane helix</keyword>
<feature type="transmembrane region" description="Helical" evidence="2">
    <location>
        <begin position="81"/>
        <end position="100"/>
    </location>
</feature>
<dbReference type="Pfam" id="PF10027">
    <property type="entry name" value="DUF2269"/>
    <property type="match status" value="1"/>
</dbReference>
<reference evidence="3 4" key="1">
    <citation type="journal article" date="2017" name="Int. J. Syst. Evol. Microbiol.">
        <title>Roseitalea porphyridii gen. nov., sp. nov., isolated from a red alga, and reclassification of Hoeflea suaedae Chung et al. 2013 as Pseudohoeflea suaedae gen. nov., comb. nov.</title>
        <authorList>
            <person name="Hyeon J.W."/>
            <person name="Jeong S.E."/>
            <person name="Baek K."/>
            <person name="Jeon C.O."/>
        </authorList>
    </citation>
    <scope>NUCLEOTIDE SEQUENCE [LARGE SCALE GENOMIC DNA]</scope>
    <source>
        <strain evidence="3 4">MA7-20</strain>
    </source>
</reference>
<name>A0A4P6UZ87_9HYPH</name>
<feature type="transmembrane region" description="Helical" evidence="2">
    <location>
        <begin position="7"/>
        <end position="31"/>
    </location>
</feature>
<proteinExistence type="predicted"/>
<gene>
    <name evidence="3" type="ORF">E0E05_00990</name>
</gene>
<keyword evidence="2" id="KW-0812">Transmembrane</keyword>
<evidence type="ECO:0000313" key="4">
    <source>
        <dbReference type="Proteomes" id="UP000293719"/>
    </source>
</evidence>
<accession>A0A4P6UZ87</accession>
<feature type="region of interest" description="Disordered" evidence="1">
    <location>
        <begin position="160"/>
        <end position="189"/>
    </location>
</feature>
<dbReference type="KEGG" id="rpod:E0E05_00990"/>
<keyword evidence="2" id="KW-0472">Membrane</keyword>
<protein>
    <submittedName>
        <fullName evidence="3">DUF2269 family protein</fullName>
    </submittedName>
</protein>
<dbReference type="PROSITE" id="PS51257">
    <property type="entry name" value="PROKAR_LIPOPROTEIN"/>
    <property type="match status" value="1"/>
</dbReference>
<evidence type="ECO:0000256" key="2">
    <source>
        <dbReference type="SAM" id="Phobius"/>
    </source>
</evidence>
<dbReference type="RefSeq" id="WP_131614991.1">
    <property type="nucleotide sequence ID" value="NZ_CP036532.1"/>
</dbReference>
<dbReference type="OrthoDB" id="8225268at2"/>
<keyword evidence="4" id="KW-1185">Reference proteome</keyword>
<dbReference type="EMBL" id="CP036532">
    <property type="protein sequence ID" value="QBK29290.1"/>
    <property type="molecule type" value="Genomic_DNA"/>
</dbReference>
<organism evidence="3 4">
    <name type="scientific">Roseitalea porphyridii</name>
    <dbReference type="NCBI Taxonomy" id="1852022"/>
    <lineage>
        <taxon>Bacteria</taxon>
        <taxon>Pseudomonadati</taxon>
        <taxon>Pseudomonadota</taxon>
        <taxon>Alphaproteobacteria</taxon>
        <taxon>Hyphomicrobiales</taxon>
        <taxon>Ahrensiaceae</taxon>
        <taxon>Roseitalea</taxon>
    </lineage>
</organism>
<evidence type="ECO:0000313" key="3">
    <source>
        <dbReference type="EMBL" id="QBK29290.1"/>
    </source>
</evidence>
<sequence length="189" mass="20121">MRKTLKILHTISACGLIGGLACYMILLAVAPQDTAAAYADLRRSIQTISDWVLVPSLAIALVSGLLSMVVHKPFMDKGWALLKAAMGILMFKGVLTVIAAEAKHAATLAQRIADGEPAQDLLQQAIASEWAALWTVMALSVANVVLGIWRPRLSRKPAVQGHRVRSAPVDTAGNARAEPVAEDRPARAA</sequence>
<dbReference type="InterPro" id="IPR018729">
    <property type="entry name" value="DUF2269_transmembrane"/>
</dbReference>
<dbReference type="Proteomes" id="UP000293719">
    <property type="component" value="Chromosome"/>
</dbReference>
<dbReference type="AlphaFoldDB" id="A0A4P6UZ87"/>
<feature type="compositionally biased region" description="Basic and acidic residues" evidence="1">
    <location>
        <begin position="179"/>
        <end position="189"/>
    </location>
</feature>
<feature type="transmembrane region" description="Helical" evidence="2">
    <location>
        <begin position="130"/>
        <end position="149"/>
    </location>
</feature>